<sequence length="615" mass="64044">MKPLPGFAGAEDVRAVEAAPLETWLRGETIPQVLAASAGDFTDEPAYRFYADERLETVAVEESFASLHAKVRAAAALMRSLGVGRTDVVAYLLPGLPQTIEICWGAAEAGIVMPINPFLEPATIAAMLQRVGARVLCIEGPSGTEGTFEKLDAIVALAPCIRHVLVVGEAAASGRAIHYESARDGFAGAVPSAAELPGPGDIAAYFHTGGTTGAPKVAPLTHFNLAAMAFLASYGAGIRRGDRMPCGMPLFHVGGLVMGSLAPFASGACVVQMTRRGYRSPGLLDWFWPFVEREKAAILVGPPTVVIGATQVFQDHMNLGSVRSWVSSAAALPAETHRRFSERTGIPVKEAWGLTEATLVLTFTPPDGASKPGAVGLRLPYCDLAIAAIGADGRPEFLPQGQAGAIVARSPCVFPGYLDAEANGGVLLADGWLNTGDLGCFDEDGYLVISGRAKDMIIRGGHNIDPKVIEEALLAHGGVAMAAAVGLPDRRVGEVPIAFVAPRPGALLDPPELLRSVAAGIEERAAVPKQIVVLEALPLTSVGKVNKQALRLEAGRMAAAAALGLEPAQLRVGDRPGGRVAVSVAPGVALPRSSEAQALLNELGLDFEASMNEEA</sequence>
<dbReference type="STRING" id="391937.NA2_01435"/>
<evidence type="ECO:0000256" key="2">
    <source>
        <dbReference type="ARBA" id="ARBA00022598"/>
    </source>
</evidence>
<dbReference type="PANTHER" id="PTHR43201:SF5">
    <property type="entry name" value="MEDIUM-CHAIN ACYL-COA LIGASE ACSF2, MITOCHONDRIAL"/>
    <property type="match status" value="1"/>
</dbReference>
<comment type="similarity">
    <text evidence="1">Belongs to the ATP-dependent AMP-binding enzyme family.</text>
</comment>
<reference evidence="5 6" key="1">
    <citation type="journal article" date="2012" name="J. Bacteriol.">
        <title>Genome Sequence of Nitratireductor pacificus Type Strain pht-3B.</title>
        <authorList>
            <person name="Lai Q."/>
            <person name="Li G."/>
            <person name="Shao Z."/>
        </authorList>
    </citation>
    <scope>NUCLEOTIDE SEQUENCE [LARGE SCALE GENOMIC DNA]</scope>
    <source>
        <strain evidence="6">pht-3B</strain>
    </source>
</reference>
<dbReference type="InterPro" id="IPR045851">
    <property type="entry name" value="AMP-bd_C_sf"/>
</dbReference>
<dbReference type="SUPFAM" id="SSF56801">
    <property type="entry name" value="Acetyl-CoA synthetase-like"/>
    <property type="match status" value="1"/>
</dbReference>
<dbReference type="EMBL" id="AMRM01000001">
    <property type="protein sequence ID" value="EKF20999.1"/>
    <property type="molecule type" value="Genomic_DNA"/>
</dbReference>
<feature type="domain" description="AMP-binding enzyme C-terminal" evidence="4">
    <location>
        <begin position="469"/>
        <end position="544"/>
    </location>
</feature>
<dbReference type="Gene3D" id="3.40.50.12780">
    <property type="entry name" value="N-terminal domain of ligase-like"/>
    <property type="match status" value="1"/>
</dbReference>
<dbReference type="OrthoDB" id="9803968at2"/>
<keyword evidence="6" id="KW-1185">Reference proteome</keyword>
<accession>K2LT85</accession>
<dbReference type="InterPro" id="IPR042099">
    <property type="entry name" value="ANL_N_sf"/>
</dbReference>
<dbReference type="Gene3D" id="3.30.300.30">
    <property type="match status" value="1"/>
</dbReference>
<dbReference type="Pfam" id="PF00501">
    <property type="entry name" value="AMP-binding"/>
    <property type="match status" value="1"/>
</dbReference>
<dbReference type="GO" id="GO:0031956">
    <property type="term" value="F:medium-chain fatty acid-CoA ligase activity"/>
    <property type="evidence" value="ECO:0007669"/>
    <property type="project" value="TreeGrafter"/>
</dbReference>
<dbReference type="InterPro" id="IPR025110">
    <property type="entry name" value="AMP-bd_C"/>
</dbReference>
<name>K2LT85_9HYPH</name>
<evidence type="ECO:0000313" key="5">
    <source>
        <dbReference type="EMBL" id="EKF20999.1"/>
    </source>
</evidence>
<comment type="caution">
    <text evidence="5">The sequence shown here is derived from an EMBL/GenBank/DDBJ whole genome shotgun (WGS) entry which is preliminary data.</text>
</comment>
<proteinExistence type="inferred from homology"/>
<organism evidence="5 6">
    <name type="scientific">Nitratireductor pacificus pht-3B</name>
    <dbReference type="NCBI Taxonomy" id="391937"/>
    <lineage>
        <taxon>Bacteria</taxon>
        <taxon>Pseudomonadati</taxon>
        <taxon>Pseudomonadota</taxon>
        <taxon>Alphaproteobacteria</taxon>
        <taxon>Hyphomicrobiales</taxon>
        <taxon>Phyllobacteriaceae</taxon>
        <taxon>Nitratireductor</taxon>
    </lineage>
</organism>
<dbReference type="PATRIC" id="fig|391937.3.peg.299"/>
<evidence type="ECO:0000313" key="6">
    <source>
        <dbReference type="Proteomes" id="UP000006786"/>
    </source>
</evidence>
<dbReference type="RefSeq" id="WP_008593358.1">
    <property type="nucleotide sequence ID" value="NZ_AMRM01000001.1"/>
</dbReference>
<dbReference type="PROSITE" id="PS00455">
    <property type="entry name" value="AMP_BINDING"/>
    <property type="match status" value="1"/>
</dbReference>
<dbReference type="PANTHER" id="PTHR43201">
    <property type="entry name" value="ACYL-COA SYNTHETASE"/>
    <property type="match status" value="1"/>
</dbReference>
<dbReference type="Proteomes" id="UP000006786">
    <property type="component" value="Unassembled WGS sequence"/>
</dbReference>
<evidence type="ECO:0000259" key="4">
    <source>
        <dbReference type="Pfam" id="PF13193"/>
    </source>
</evidence>
<dbReference type="AlphaFoldDB" id="K2LT85"/>
<dbReference type="InterPro" id="IPR000873">
    <property type="entry name" value="AMP-dep_synth/lig_dom"/>
</dbReference>
<dbReference type="Pfam" id="PF13193">
    <property type="entry name" value="AMP-binding_C"/>
    <property type="match status" value="1"/>
</dbReference>
<feature type="domain" description="AMP-dependent synthetase/ligase" evidence="3">
    <location>
        <begin position="44"/>
        <end position="418"/>
    </location>
</feature>
<evidence type="ECO:0000259" key="3">
    <source>
        <dbReference type="Pfam" id="PF00501"/>
    </source>
</evidence>
<keyword evidence="2" id="KW-0436">Ligase</keyword>
<dbReference type="GO" id="GO:0006631">
    <property type="term" value="P:fatty acid metabolic process"/>
    <property type="evidence" value="ECO:0007669"/>
    <property type="project" value="TreeGrafter"/>
</dbReference>
<gene>
    <name evidence="5" type="ORF">NA2_01435</name>
</gene>
<protein>
    <submittedName>
        <fullName evidence="5">AMP-binding domain protein</fullName>
    </submittedName>
</protein>
<evidence type="ECO:0000256" key="1">
    <source>
        <dbReference type="ARBA" id="ARBA00006432"/>
    </source>
</evidence>
<dbReference type="InterPro" id="IPR020845">
    <property type="entry name" value="AMP-binding_CS"/>
</dbReference>
<dbReference type="eggNOG" id="COG0318">
    <property type="taxonomic scope" value="Bacteria"/>
</dbReference>